<reference evidence="7 8" key="1">
    <citation type="submission" date="2019-04" db="EMBL/GenBank/DDBJ databases">
        <title>Natronospirillum operosus gen. nov., sp. nov., a haloalkaliphilic satellite isolated from decaying biomass of laboratory culture of cyanobacterium Geitlerinema sp. and proposal of Natronospirillaceae fam. nov. and Saccharospirillaceae fam. nov.</title>
        <authorList>
            <person name="Kevbrin V."/>
            <person name="Boltyanskaya Y."/>
            <person name="Koziaeva V."/>
            <person name="Grouzdev D.S."/>
            <person name="Park M."/>
            <person name="Cho J."/>
        </authorList>
    </citation>
    <scope>NUCLEOTIDE SEQUENCE [LARGE SCALE GENOMIC DNA]</scope>
    <source>
        <strain evidence="7 8">G-116</strain>
    </source>
</reference>
<protein>
    <submittedName>
        <fullName evidence="7">Sigma-70 family RNA polymerase sigma factor</fullName>
    </submittedName>
</protein>
<dbReference type="Gene3D" id="1.10.1740.10">
    <property type="match status" value="1"/>
</dbReference>
<evidence type="ECO:0000256" key="3">
    <source>
        <dbReference type="ARBA" id="ARBA00023082"/>
    </source>
</evidence>
<organism evidence="7 8">
    <name type="scientific">Natronospirillum operosum</name>
    <dbReference type="NCBI Taxonomy" id="2759953"/>
    <lineage>
        <taxon>Bacteria</taxon>
        <taxon>Pseudomonadati</taxon>
        <taxon>Pseudomonadota</taxon>
        <taxon>Gammaproteobacteria</taxon>
        <taxon>Oceanospirillales</taxon>
        <taxon>Natronospirillaceae</taxon>
        <taxon>Natronospirillum</taxon>
    </lineage>
</organism>
<evidence type="ECO:0000256" key="2">
    <source>
        <dbReference type="ARBA" id="ARBA00023015"/>
    </source>
</evidence>
<dbReference type="OrthoDB" id="9803470at2"/>
<keyword evidence="3" id="KW-0731">Sigma factor</keyword>
<dbReference type="InterPro" id="IPR014284">
    <property type="entry name" value="RNA_pol_sigma-70_dom"/>
</dbReference>
<feature type="domain" description="RNA polymerase sigma factor 70 region 4 type 2" evidence="6">
    <location>
        <begin position="144"/>
        <end position="195"/>
    </location>
</feature>
<dbReference type="Pfam" id="PF04542">
    <property type="entry name" value="Sigma70_r2"/>
    <property type="match status" value="1"/>
</dbReference>
<gene>
    <name evidence="7" type="ORF">E4656_17605</name>
</gene>
<name>A0A4Z0W9S5_9GAMM</name>
<dbReference type="InterPro" id="IPR013324">
    <property type="entry name" value="RNA_pol_sigma_r3/r4-like"/>
</dbReference>
<sequence length="205" mass="23240">MMMSRHTTKTGGTRTVTATDEWADCLEAIAEHQDRKSFVHLFNHFAPQIKGYARSSGLTGMGEALADELVQETMTNLWRKAHLFDRSKASATTWVFTIARNLRVDLLRRQSKHHTTLSSDDLWLEPHTEGDGSDWVAQSNMERQIRLGIAQLPVDQRQVIGKVFLEDKSHQEAAEDLNLPLGTVKSRIRLALKKLRVGLEVDSHE</sequence>
<dbReference type="GO" id="GO:0016987">
    <property type="term" value="F:sigma factor activity"/>
    <property type="evidence" value="ECO:0007669"/>
    <property type="project" value="UniProtKB-KW"/>
</dbReference>
<accession>A0A4Z0W9S5</accession>
<dbReference type="PANTHER" id="PTHR43133:SF62">
    <property type="entry name" value="RNA POLYMERASE SIGMA FACTOR SIGZ"/>
    <property type="match status" value="1"/>
</dbReference>
<proteinExistence type="inferred from homology"/>
<dbReference type="GO" id="GO:0003677">
    <property type="term" value="F:DNA binding"/>
    <property type="evidence" value="ECO:0007669"/>
    <property type="project" value="InterPro"/>
</dbReference>
<dbReference type="InterPro" id="IPR039425">
    <property type="entry name" value="RNA_pol_sigma-70-like"/>
</dbReference>
<dbReference type="SUPFAM" id="SSF88659">
    <property type="entry name" value="Sigma3 and sigma4 domains of RNA polymerase sigma factors"/>
    <property type="match status" value="1"/>
</dbReference>
<dbReference type="Proteomes" id="UP000297475">
    <property type="component" value="Unassembled WGS sequence"/>
</dbReference>
<keyword evidence="4" id="KW-0804">Transcription</keyword>
<dbReference type="InterPro" id="IPR013325">
    <property type="entry name" value="RNA_pol_sigma_r2"/>
</dbReference>
<dbReference type="AlphaFoldDB" id="A0A4Z0W9S5"/>
<comment type="caution">
    <text evidence="7">The sequence shown here is derived from an EMBL/GenBank/DDBJ whole genome shotgun (WGS) entry which is preliminary data.</text>
</comment>
<dbReference type="Pfam" id="PF08281">
    <property type="entry name" value="Sigma70_r4_2"/>
    <property type="match status" value="1"/>
</dbReference>
<feature type="domain" description="RNA polymerase sigma-70 region 2" evidence="5">
    <location>
        <begin position="41"/>
        <end position="112"/>
    </location>
</feature>
<evidence type="ECO:0000259" key="6">
    <source>
        <dbReference type="Pfam" id="PF08281"/>
    </source>
</evidence>
<comment type="similarity">
    <text evidence="1">Belongs to the sigma-70 factor family. ECF subfamily.</text>
</comment>
<dbReference type="InterPro" id="IPR007627">
    <property type="entry name" value="RNA_pol_sigma70_r2"/>
</dbReference>
<dbReference type="PANTHER" id="PTHR43133">
    <property type="entry name" value="RNA POLYMERASE ECF-TYPE SIGMA FACTO"/>
    <property type="match status" value="1"/>
</dbReference>
<dbReference type="InterPro" id="IPR013249">
    <property type="entry name" value="RNA_pol_sigma70_r4_t2"/>
</dbReference>
<dbReference type="SUPFAM" id="SSF88946">
    <property type="entry name" value="Sigma2 domain of RNA polymerase sigma factors"/>
    <property type="match status" value="1"/>
</dbReference>
<evidence type="ECO:0000313" key="8">
    <source>
        <dbReference type="Proteomes" id="UP000297475"/>
    </source>
</evidence>
<evidence type="ECO:0000259" key="5">
    <source>
        <dbReference type="Pfam" id="PF04542"/>
    </source>
</evidence>
<dbReference type="NCBIfam" id="TIGR02937">
    <property type="entry name" value="sigma70-ECF"/>
    <property type="match status" value="1"/>
</dbReference>
<dbReference type="EMBL" id="SRMF01000011">
    <property type="protein sequence ID" value="TGG90751.1"/>
    <property type="molecule type" value="Genomic_DNA"/>
</dbReference>
<keyword evidence="8" id="KW-1185">Reference proteome</keyword>
<evidence type="ECO:0000313" key="7">
    <source>
        <dbReference type="EMBL" id="TGG90751.1"/>
    </source>
</evidence>
<dbReference type="CDD" id="cd06171">
    <property type="entry name" value="Sigma70_r4"/>
    <property type="match status" value="1"/>
</dbReference>
<evidence type="ECO:0000256" key="4">
    <source>
        <dbReference type="ARBA" id="ARBA00023163"/>
    </source>
</evidence>
<evidence type="ECO:0000256" key="1">
    <source>
        <dbReference type="ARBA" id="ARBA00010641"/>
    </source>
</evidence>
<dbReference type="GO" id="GO:0006352">
    <property type="term" value="P:DNA-templated transcription initiation"/>
    <property type="evidence" value="ECO:0007669"/>
    <property type="project" value="InterPro"/>
</dbReference>
<dbReference type="Gene3D" id="1.10.10.10">
    <property type="entry name" value="Winged helix-like DNA-binding domain superfamily/Winged helix DNA-binding domain"/>
    <property type="match status" value="1"/>
</dbReference>
<keyword evidence="2" id="KW-0805">Transcription regulation</keyword>
<dbReference type="InterPro" id="IPR036388">
    <property type="entry name" value="WH-like_DNA-bd_sf"/>
</dbReference>